<evidence type="ECO:0000313" key="1">
    <source>
        <dbReference type="EMBL" id="QBO64008.1"/>
    </source>
</evidence>
<dbReference type="EMBL" id="MK327938">
    <property type="protein sequence ID" value="QBO64008.1"/>
    <property type="molecule type" value="Genomic_DNA"/>
</dbReference>
<name>A0A482GEI3_BPGOS</name>
<organismHost>
    <name type="scientific">Escherichia coli</name>
    <dbReference type="NCBI Taxonomy" id="562"/>
</organismHost>
<sequence length="315" mass="35434">MFISPYDTTVGTKLKGIDRIRTAIEVAYVGGLLSAPGEESGVNTPVLEVIGNKNTLDDIPSFGHPLVIKTVMDGQRVVIDQRAYARTPTDTSRPGSRTTVVNEREYNFLQSRAYLQVGWESLGTRPFERLGPIPMRVFCDWISGQITQRLGLDLQQRRDVAIITAWYYLCLFKDSLTNNERLTMVRTIQTTLRYDFASIGIATENLGYIPNMAAFVTALKESNISPRLNTLTQALLFEITAYSWVGGYSKEVAGIALEHPPTFILLCSAADHDRGYRDTVLARLMADQRRMARDVNDFQANMKYLLEACRGVERF</sequence>
<keyword evidence="2" id="KW-1185">Reference proteome</keyword>
<dbReference type="Proteomes" id="UP000294673">
    <property type="component" value="Segment"/>
</dbReference>
<reference evidence="1 2" key="1">
    <citation type="submission" date="2018-12" db="EMBL/GenBank/DDBJ databases">
        <title>Still something new to discover - new insights into E. coli phage diversity and taxonomy.</title>
        <authorList>
            <person name="Korf I.H.E."/>
            <person name="Adriaennsens E."/>
            <person name="Dreiseikelmann B."/>
            <person name="Kropinski A."/>
            <person name="Nimtz M."/>
            <person name="Meier-Kolthoff J.P."/>
            <person name="Rohde M."/>
            <person name="van Raaij M."/>
            <person name="Wittmann J."/>
        </authorList>
    </citation>
    <scope>NUCLEOTIDE SEQUENCE [LARGE SCALE GENOMIC DNA]</scope>
</reference>
<gene>
    <name evidence="1" type="ORF">Goslar_00216</name>
</gene>
<evidence type="ECO:0000313" key="2">
    <source>
        <dbReference type="Proteomes" id="UP000294673"/>
    </source>
</evidence>
<proteinExistence type="predicted"/>
<dbReference type="InterPro" id="IPR057921">
    <property type="entry name" value="PhiKZ_VTX"/>
</dbReference>
<accession>A0A482GEI3</accession>
<dbReference type="Pfam" id="PF25614">
    <property type="entry name" value="PhiKZ_VTX"/>
    <property type="match status" value="1"/>
</dbReference>
<protein>
    <submittedName>
        <fullName evidence="1">Uncharacterized protein</fullName>
    </submittedName>
</protein>
<organism evidence="1 2">
    <name type="scientific">Escherichia phage vB_EcoM_Goslar</name>
    <dbReference type="NCBI Taxonomy" id="2502409"/>
    <lineage>
        <taxon>Viruses</taxon>
        <taxon>Duplodnaviria</taxon>
        <taxon>Heunggongvirae</taxon>
        <taxon>Uroviricota</taxon>
        <taxon>Caudoviricetes</taxon>
        <taxon>Chimalliviridae</taxon>
        <taxon>Goslarvirus</taxon>
        <taxon>Goslarvirus goslar</taxon>
    </lineage>
</organism>